<dbReference type="GeneTree" id="ENSGT01150000286939"/>
<dbReference type="RefSeq" id="XP_017557567.2">
    <property type="nucleotide sequence ID" value="XM_017702078.2"/>
</dbReference>
<dbReference type="GO" id="GO:0000977">
    <property type="term" value="F:RNA polymerase II transcription regulatory region sequence-specific DNA binding"/>
    <property type="evidence" value="ECO:0007669"/>
    <property type="project" value="TreeGrafter"/>
</dbReference>
<feature type="domain" description="C2H2-type" evidence="9">
    <location>
        <begin position="1126"/>
        <end position="1153"/>
    </location>
</feature>
<dbReference type="Gene3D" id="3.30.160.60">
    <property type="entry name" value="Classic Zinc Finger"/>
    <property type="match status" value="13"/>
</dbReference>
<feature type="domain" description="C2H2-type" evidence="9">
    <location>
        <begin position="1079"/>
        <end position="1106"/>
    </location>
</feature>
<feature type="region of interest" description="Disordered" evidence="8">
    <location>
        <begin position="825"/>
        <end position="854"/>
    </location>
</feature>
<dbReference type="GO" id="GO:0008270">
    <property type="term" value="F:zinc ion binding"/>
    <property type="evidence" value="ECO:0007669"/>
    <property type="project" value="UniProtKB-KW"/>
</dbReference>
<feature type="domain" description="C2H2-type" evidence="9">
    <location>
        <begin position="447"/>
        <end position="474"/>
    </location>
</feature>
<proteinExistence type="predicted"/>
<evidence type="ECO:0000313" key="11">
    <source>
        <dbReference type="Proteomes" id="UP001501920"/>
    </source>
</evidence>
<sequence>MAAVYSVEECSLLQTDIEISCCEKQEDVAQTPRTGSGTSDKALMAESAAAQLGLRAGGPALEARQHEEEEAAAVNAAVPLIQIKEEETEENEYITVSLNVAGEDSDEQTDGNASLLAVDDSADGDWPFRCEDCSEAFESKEAYLEHRREHTHDGPIVCLDTDSQWDDLLVSTDGGRRTLCCALCGRIFSSSRGFFTHQLKHRSQDVKQQLISDTGQSPEKQKLFECKDCGKMFTSVGQCLNHQRSHKQASKSVFHELDHLKKKSFPCPTCGRCYSRASALDAHRRCHEVKLVKPRSGETERVPSDNEVPVKIEQTDVAITEQIDESEKKLFECVCGRSFRTMCGLGTHQRFSSTCSDTRVKVEAKRSFDCSECGKAFVSSLALSCHQHWHKRRARLHGSGQKFKCMECGRVFTSLTFYNKHQRLAHSKEMPAKSFLNQVVHLQKKAFECQECGLRFSRASALHSHELCHTEEFSDIIKSSKTHPVDQTSSLYQNEPVEADRTVGAMDHSQDALEVADLDKEFTCDTSGDTEDHEVTNNGFEIISITESDDSESGSQTSQDPDLELVCESDQEEKEDFSFSLSQEAEVVSSQPIHPEMNVKIVQIDYEHFKGGLVHAGQEMDMSPPQDAKKYDCPDCGRTFMKAVALRCHMLWHRGGMGKKSRLRRNVGVTPIRRVKCEICGHESFSKAAHYFHLGKHEDRKPYKSITYQLANLQKNSFKCEICGMQFSRLSALHSHQQHHDTKKPYACSQCDKSYANPSGLYNHRKICWGKDGQERKAEHFNPTKTLLGPKVHHCKKCGKGFWSIGAFIHHKQYQQQCADVSMSSSEASHQSEGGRVRRKRRGRKRGIVNRKTGEESKEEHKCEVCGKSYRMLACFLKHQLIHDVSGTPPPAKSFDYQVEQLKKNSYSCPDCGKLFSRAMALQFHMKSHGYETGFPSEKAKLPHTSGDFQCQTCFVFFDCISALQIHQQRCVKPKTESEEQMEESQKDESGKLNVAPKTAHNQMQTSETEKNLHSENLLKIHPADLKYKCDDCGRGFSVAGALNIHRSMHCKGRLFKSKSQWQVPFHENFKEQSAKFPFICSECGRSFSTNAALGTHKRWHKDKRVARLFLKSNTVSRKNNRGGNFSCNLCGKQFFYLCVLRRHQKYHPRVQAQPDAKLKSSFACPDCEEFFSSESLLAAHLACHHAGPSDVAADAEKLELEAPVSVQMSGQPIQPLSSSPISFKMIQTKGDKIKVKYQCNHCQKSFLNIRGVRAHKWQKHRRVRGRPPGDTYRGTKPLACSGCERRYSSHGALYNHERSCSAVNVDQKQPVRSVKANVVEGSSLAQRSLESTMKCLFKCHKCGKAFPSEAQLDAHKEAARTRPHSCALCCRGYWTENQLQQHLAWHDEVRKRLPTELRYRLNASSSSCPVNQAQTSACPSNVNSVSLAKLPTTTDSQSCQNHRCHQCGEAFLSKHALEQHQTLHKKQEPYHCSLCPQTFGEIRDLIDHHQECLGDKELRDSSLSAPSRDDESLTCIECGTSFDQETDLHQHYIEHARGVV</sequence>
<keyword evidence="11" id="KW-1185">Reference proteome</keyword>
<dbReference type="Pfam" id="PF00096">
    <property type="entry name" value="zf-C2H2"/>
    <property type="match status" value="6"/>
</dbReference>
<evidence type="ECO:0000256" key="4">
    <source>
        <dbReference type="ARBA" id="ARBA00022771"/>
    </source>
</evidence>
<evidence type="ECO:0000256" key="1">
    <source>
        <dbReference type="ARBA" id="ARBA00004123"/>
    </source>
</evidence>
<reference evidence="10 11" key="1">
    <citation type="submission" date="2020-10" db="EMBL/GenBank/DDBJ databases">
        <title>Pygocentrus nattereri (red-bellied piranha) genome, fPygNat1, primary haplotype.</title>
        <authorList>
            <person name="Myers G."/>
            <person name="Meyer A."/>
            <person name="Karagic N."/>
            <person name="Pippel M."/>
            <person name="Winkler S."/>
            <person name="Tracey A."/>
            <person name="Wood J."/>
            <person name="Formenti G."/>
            <person name="Howe K."/>
            <person name="Fedrigo O."/>
            <person name="Jarvis E.D."/>
        </authorList>
    </citation>
    <scope>NUCLEOTIDE SEQUENCE [LARGE SCALE GENOMIC DNA]</scope>
</reference>
<feature type="compositionally biased region" description="Low complexity" evidence="8">
    <location>
        <begin position="825"/>
        <end position="834"/>
    </location>
</feature>
<evidence type="ECO:0000256" key="2">
    <source>
        <dbReference type="ARBA" id="ARBA00022723"/>
    </source>
</evidence>
<feature type="domain" description="C2H2-type" evidence="9">
    <location>
        <begin position="907"/>
        <end position="934"/>
    </location>
</feature>
<dbReference type="OMA" id="GFWTESQ"/>
<organism evidence="10 11">
    <name type="scientific">Pygocentrus nattereri</name>
    <name type="common">Red-bellied piranha</name>
    <dbReference type="NCBI Taxonomy" id="42514"/>
    <lineage>
        <taxon>Eukaryota</taxon>
        <taxon>Metazoa</taxon>
        <taxon>Chordata</taxon>
        <taxon>Craniata</taxon>
        <taxon>Vertebrata</taxon>
        <taxon>Euteleostomi</taxon>
        <taxon>Actinopterygii</taxon>
        <taxon>Neopterygii</taxon>
        <taxon>Teleostei</taxon>
        <taxon>Ostariophysi</taxon>
        <taxon>Characiformes</taxon>
        <taxon>Characoidei</taxon>
        <taxon>Pygocentrus</taxon>
    </lineage>
</organism>
<evidence type="ECO:0000256" key="5">
    <source>
        <dbReference type="ARBA" id="ARBA00022833"/>
    </source>
</evidence>
<feature type="domain" description="C2H2-type" evidence="9">
    <location>
        <begin position="265"/>
        <end position="287"/>
    </location>
</feature>
<evidence type="ECO:0000313" key="10">
    <source>
        <dbReference type="Ensembl" id="ENSPNAP00000035097.2"/>
    </source>
</evidence>
<feature type="domain" description="C2H2-type" evidence="9">
    <location>
        <begin position="179"/>
        <end position="206"/>
    </location>
</feature>
<dbReference type="InterPro" id="IPR036236">
    <property type="entry name" value="Znf_C2H2_sf"/>
</dbReference>
<feature type="domain" description="C2H2-type" evidence="9">
    <location>
        <begin position="718"/>
        <end position="745"/>
    </location>
</feature>
<reference evidence="10" key="3">
    <citation type="submission" date="2025-09" db="UniProtKB">
        <authorList>
            <consortium name="Ensembl"/>
        </authorList>
    </citation>
    <scope>IDENTIFICATION</scope>
</reference>
<accession>A0A3B4EEZ0</accession>
<reference evidence="10" key="2">
    <citation type="submission" date="2025-08" db="UniProtKB">
        <authorList>
            <consortium name="Ensembl"/>
        </authorList>
    </citation>
    <scope>IDENTIFICATION</scope>
</reference>
<protein>
    <recommendedName>
        <fullName evidence="9">C2H2-type domain-containing protein</fullName>
    </recommendedName>
</protein>
<dbReference type="PROSITE" id="PS50157">
    <property type="entry name" value="ZINC_FINGER_C2H2_2"/>
    <property type="match status" value="21"/>
</dbReference>
<dbReference type="FunFam" id="3.30.160.60:FF:000446">
    <property type="entry name" value="Zinc finger protein"/>
    <property type="match status" value="1"/>
</dbReference>
<feature type="domain" description="C2H2-type" evidence="9">
    <location>
        <begin position="1338"/>
        <end position="1366"/>
    </location>
</feature>
<dbReference type="FunFam" id="3.30.160.60:FF:000100">
    <property type="entry name" value="Zinc finger 45-like"/>
    <property type="match status" value="1"/>
</dbReference>
<dbReference type="Ensembl" id="ENSPNAT00000038949.2">
    <property type="protein sequence ID" value="ENSPNAP00000035097.2"/>
    <property type="gene ID" value="ENSPNAG00000024807.2"/>
</dbReference>
<feature type="compositionally biased region" description="Basic and acidic residues" evidence="8">
    <location>
        <begin position="977"/>
        <end position="991"/>
    </location>
</feature>
<feature type="region of interest" description="Disordered" evidence="8">
    <location>
        <begin position="977"/>
        <end position="1014"/>
    </location>
</feature>
<evidence type="ECO:0000259" key="9">
    <source>
        <dbReference type="PROSITE" id="PS50157"/>
    </source>
</evidence>
<evidence type="ECO:0000256" key="6">
    <source>
        <dbReference type="ARBA" id="ARBA00023242"/>
    </source>
</evidence>
<evidence type="ECO:0000256" key="7">
    <source>
        <dbReference type="PROSITE-ProRule" id="PRU00042"/>
    </source>
</evidence>
<dbReference type="GO" id="GO:0000981">
    <property type="term" value="F:DNA-binding transcription factor activity, RNA polymerase II-specific"/>
    <property type="evidence" value="ECO:0007669"/>
    <property type="project" value="TreeGrafter"/>
</dbReference>
<feature type="domain" description="C2H2-type" evidence="9">
    <location>
        <begin position="1163"/>
        <end position="1191"/>
    </location>
</feature>
<dbReference type="GO" id="GO:0005634">
    <property type="term" value="C:nucleus"/>
    <property type="evidence" value="ECO:0007669"/>
    <property type="project" value="UniProtKB-SubCell"/>
</dbReference>
<dbReference type="PROSITE" id="PS00028">
    <property type="entry name" value="ZINC_FINGER_C2H2_1"/>
    <property type="match status" value="19"/>
</dbReference>
<feature type="domain" description="C2H2-type" evidence="9">
    <location>
        <begin position="1514"/>
        <end position="1537"/>
    </location>
</feature>
<feature type="domain" description="C2H2-type" evidence="9">
    <location>
        <begin position="368"/>
        <end position="395"/>
    </location>
</feature>
<dbReference type="SUPFAM" id="SSF57667">
    <property type="entry name" value="beta-beta-alpha zinc fingers"/>
    <property type="match status" value="13"/>
</dbReference>
<keyword evidence="6" id="KW-0539">Nucleus</keyword>
<feature type="domain" description="C2H2-type" evidence="9">
    <location>
        <begin position="403"/>
        <end position="431"/>
    </location>
</feature>
<evidence type="ECO:0000256" key="3">
    <source>
        <dbReference type="ARBA" id="ARBA00022737"/>
    </source>
</evidence>
<feature type="domain" description="C2H2-type" evidence="9">
    <location>
        <begin position="1238"/>
        <end position="1266"/>
    </location>
</feature>
<dbReference type="STRING" id="42514.ENSPNAP00000035097"/>
<feature type="domain" description="C2H2-type" evidence="9">
    <location>
        <begin position="631"/>
        <end position="658"/>
    </location>
</feature>
<comment type="subcellular location">
    <subcellularLocation>
        <location evidence="1">Nucleus</location>
    </subcellularLocation>
</comment>
<feature type="domain" description="C2H2-type" evidence="9">
    <location>
        <begin position="128"/>
        <end position="155"/>
    </location>
</feature>
<feature type="domain" description="C2H2-type" evidence="9">
    <location>
        <begin position="861"/>
        <end position="883"/>
    </location>
</feature>
<feature type="domain" description="C2H2-type" evidence="9">
    <location>
        <begin position="746"/>
        <end position="773"/>
    </location>
</feature>
<feature type="domain" description="C2H2-type" evidence="9">
    <location>
        <begin position="1471"/>
        <end position="1498"/>
    </location>
</feature>
<keyword evidence="5" id="KW-0862">Zinc</keyword>
<dbReference type="InterPro" id="IPR013087">
    <property type="entry name" value="Znf_C2H2_type"/>
</dbReference>
<dbReference type="PANTHER" id="PTHR24381:SF393">
    <property type="entry name" value="CHROMATIN-LINKED ADAPTOR FOR MSL PROTEINS, ISOFORM B"/>
    <property type="match status" value="1"/>
</dbReference>
<dbReference type="OrthoDB" id="6105938at2759"/>
<feature type="domain" description="C2H2-type" evidence="9">
    <location>
        <begin position="224"/>
        <end position="251"/>
    </location>
</feature>
<dbReference type="Pfam" id="PF13912">
    <property type="entry name" value="zf-C2H2_6"/>
    <property type="match status" value="1"/>
</dbReference>
<keyword evidence="3" id="KW-0677">Repeat</keyword>
<keyword evidence="2" id="KW-0479">Metal-binding</keyword>
<dbReference type="GeneID" id="108429973"/>
<keyword evidence="4 7" id="KW-0863">Zinc-finger</keyword>
<name>A0A3B4EEZ0_PYGNA</name>
<feature type="domain" description="C2H2-type" evidence="9">
    <location>
        <begin position="1443"/>
        <end position="1470"/>
    </location>
</feature>
<feature type="compositionally biased region" description="Basic residues" evidence="8">
    <location>
        <begin position="837"/>
        <end position="849"/>
    </location>
</feature>
<dbReference type="SMART" id="SM00355">
    <property type="entry name" value="ZnF_C2H2"/>
    <property type="match status" value="26"/>
</dbReference>
<feature type="domain" description="C2H2-type" evidence="9">
    <location>
        <begin position="1028"/>
        <end position="1055"/>
    </location>
</feature>
<dbReference type="PANTHER" id="PTHR24381">
    <property type="entry name" value="ZINC FINGER PROTEIN"/>
    <property type="match status" value="1"/>
</dbReference>
<evidence type="ECO:0000256" key="8">
    <source>
        <dbReference type="SAM" id="MobiDB-lite"/>
    </source>
</evidence>
<dbReference type="Proteomes" id="UP001501920">
    <property type="component" value="Chromosome 3"/>
</dbReference>